<sequence>MTAIFGRLSQRALINCETCGRSVRVWDSVWRGSRAYCCASHEHADWDI</sequence>
<evidence type="ECO:0000313" key="1">
    <source>
        <dbReference type="EMBL" id="SDC58207.1"/>
    </source>
</evidence>
<proteinExistence type="predicted"/>
<protein>
    <submittedName>
        <fullName evidence="1">Uncharacterized protein</fullName>
    </submittedName>
</protein>
<organism evidence="1 2">
    <name type="scientific">Microbacterium enclense</name>
    <dbReference type="NCBI Taxonomy" id="993073"/>
    <lineage>
        <taxon>Bacteria</taxon>
        <taxon>Bacillati</taxon>
        <taxon>Actinomycetota</taxon>
        <taxon>Actinomycetes</taxon>
        <taxon>Micrococcales</taxon>
        <taxon>Microbacteriaceae</taxon>
        <taxon>Microbacterium</taxon>
    </lineage>
</organism>
<dbReference type="AlphaFoldDB" id="A0A1G6MSL0"/>
<accession>A0A1G6MSL0</accession>
<dbReference type="EMBL" id="FMYG01000005">
    <property type="protein sequence ID" value="SDC58207.1"/>
    <property type="molecule type" value="Genomic_DNA"/>
</dbReference>
<gene>
    <name evidence="1" type="ORF">SAMN05216418_2611</name>
</gene>
<evidence type="ECO:0000313" key="2">
    <source>
        <dbReference type="Proteomes" id="UP000183203"/>
    </source>
</evidence>
<reference evidence="1 2" key="1">
    <citation type="submission" date="2016-09" db="EMBL/GenBank/DDBJ databases">
        <authorList>
            <person name="Capua I."/>
            <person name="De Benedictis P."/>
            <person name="Joannis T."/>
            <person name="Lombin L.H."/>
            <person name="Cattoli G."/>
        </authorList>
    </citation>
    <scope>NUCLEOTIDE SEQUENCE [LARGE SCALE GENOMIC DNA]</scope>
    <source>
        <strain evidence="1 2">NIO-1002</strain>
    </source>
</reference>
<dbReference type="Proteomes" id="UP000183203">
    <property type="component" value="Unassembled WGS sequence"/>
</dbReference>
<name>A0A1G6MSL0_9MICO</name>
<dbReference type="RefSeq" id="WP_167345266.1">
    <property type="nucleotide sequence ID" value="NZ_FMYG01000005.1"/>
</dbReference>